<evidence type="ECO:0000313" key="6">
    <source>
        <dbReference type="Proteomes" id="UP001218218"/>
    </source>
</evidence>
<sequence>PKGSSIRSKYAYRQPDGSNYVVPLSSTLGKANSSYVHSVPTSSLAPHATLPDAGLLFDNLLARDRFVPHPGGLNSLFYAFANLIIHSVFHTSHWDHRFNSTSSYLDLSILYGNSEKDMNEVRNKDGYGRLHEDVFADSRLLFMPPSSCALLVLLCRNHNFTAKKILEINEQGTYKAQFESDAEKLAQDDEIFNRTRLVNCGYFMQIVLCDYVGAILGLARDGCSWRLDPISQFPEAKEELSPRGNGCAASIEFNLMYRWHATLSEEETRWTEWQSSTVWAGLDLSTITPQEFDTAPRPGLAVDPDVKNWTFSGRVIRTFYD</sequence>
<dbReference type="InterPro" id="IPR010255">
    <property type="entry name" value="Haem_peroxidase_sf"/>
</dbReference>
<gene>
    <name evidence="5" type="ORF">DFH08DRAFT_1054312</name>
</gene>
<comment type="caution">
    <text evidence="5">The sequence shown here is derived from an EMBL/GenBank/DDBJ whole genome shotgun (WGS) entry which is preliminary data.</text>
</comment>
<dbReference type="InterPro" id="IPR050783">
    <property type="entry name" value="Oxylipin_biosynth_metab"/>
</dbReference>
<keyword evidence="1" id="KW-0479">Metal-binding</keyword>
<dbReference type="GO" id="GO:0006631">
    <property type="term" value="P:fatty acid metabolic process"/>
    <property type="evidence" value="ECO:0007669"/>
    <property type="project" value="UniProtKB-ARBA"/>
</dbReference>
<keyword evidence="3" id="KW-0560">Oxidoreductase</keyword>
<proteinExistence type="predicted"/>
<evidence type="ECO:0000256" key="2">
    <source>
        <dbReference type="ARBA" id="ARBA00022964"/>
    </source>
</evidence>
<evidence type="ECO:0000256" key="3">
    <source>
        <dbReference type="ARBA" id="ARBA00023002"/>
    </source>
</evidence>
<dbReference type="AlphaFoldDB" id="A0AAD7EAU7"/>
<keyword evidence="5" id="KW-0575">Peroxidase</keyword>
<dbReference type="GO" id="GO:0051213">
    <property type="term" value="F:dioxygenase activity"/>
    <property type="evidence" value="ECO:0007669"/>
    <property type="project" value="UniProtKB-KW"/>
</dbReference>
<keyword evidence="4" id="KW-0408">Iron</keyword>
<evidence type="ECO:0000256" key="1">
    <source>
        <dbReference type="ARBA" id="ARBA00022723"/>
    </source>
</evidence>
<dbReference type="SUPFAM" id="SSF48113">
    <property type="entry name" value="Heme-dependent peroxidases"/>
    <property type="match status" value="1"/>
</dbReference>
<dbReference type="Gene3D" id="1.10.640.10">
    <property type="entry name" value="Haem peroxidase domain superfamily, animal type"/>
    <property type="match status" value="1"/>
</dbReference>
<name>A0AAD7EAU7_9AGAR</name>
<dbReference type="GO" id="GO:0006979">
    <property type="term" value="P:response to oxidative stress"/>
    <property type="evidence" value="ECO:0007669"/>
    <property type="project" value="InterPro"/>
</dbReference>
<dbReference type="EMBL" id="JARIHO010000092">
    <property type="protein sequence ID" value="KAJ7306662.1"/>
    <property type="molecule type" value="Genomic_DNA"/>
</dbReference>
<organism evidence="5 6">
    <name type="scientific">Mycena albidolilacea</name>
    <dbReference type="NCBI Taxonomy" id="1033008"/>
    <lineage>
        <taxon>Eukaryota</taxon>
        <taxon>Fungi</taxon>
        <taxon>Dikarya</taxon>
        <taxon>Basidiomycota</taxon>
        <taxon>Agaricomycotina</taxon>
        <taxon>Agaricomycetes</taxon>
        <taxon>Agaricomycetidae</taxon>
        <taxon>Agaricales</taxon>
        <taxon>Marasmiineae</taxon>
        <taxon>Mycenaceae</taxon>
        <taxon>Mycena</taxon>
    </lineage>
</organism>
<keyword evidence="6" id="KW-1185">Reference proteome</keyword>
<dbReference type="PANTHER" id="PTHR11903">
    <property type="entry name" value="PROSTAGLANDIN G/H SYNTHASE"/>
    <property type="match status" value="1"/>
</dbReference>
<evidence type="ECO:0000313" key="5">
    <source>
        <dbReference type="EMBL" id="KAJ7306662.1"/>
    </source>
</evidence>
<feature type="non-terminal residue" evidence="5">
    <location>
        <position position="321"/>
    </location>
</feature>
<dbReference type="GO" id="GO:0046872">
    <property type="term" value="F:metal ion binding"/>
    <property type="evidence" value="ECO:0007669"/>
    <property type="project" value="UniProtKB-KW"/>
</dbReference>
<dbReference type="InterPro" id="IPR019791">
    <property type="entry name" value="Haem_peroxidase_animal"/>
</dbReference>
<accession>A0AAD7EAU7</accession>
<keyword evidence="2" id="KW-0223">Dioxygenase</keyword>
<dbReference type="Proteomes" id="UP001218218">
    <property type="component" value="Unassembled WGS sequence"/>
</dbReference>
<dbReference type="InterPro" id="IPR037120">
    <property type="entry name" value="Haem_peroxidase_sf_animal"/>
</dbReference>
<evidence type="ECO:0000256" key="4">
    <source>
        <dbReference type="ARBA" id="ARBA00023004"/>
    </source>
</evidence>
<protein>
    <submittedName>
        <fullName evidence="5">Heme peroxidase</fullName>
    </submittedName>
</protein>
<dbReference type="GO" id="GO:0004601">
    <property type="term" value="F:peroxidase activity"/>
    <property type="evidence" value="ECO:0007669"/>
    <property type="project" value="UniProtKB-KW"/>
</dbReference>
<dbReference type="PROSITE" id="PS50292">
    <property type="entry name" value="PEROXIDASE_3"/>
    <property type="match status" value="1"/>
</dbReference>
<dbReference type="PANTHER" id="PTHR11903:SF37">
    <property type="entry name" value="PSI-PRODUCING OXYGENASE A"/>
    <property type="match status" value="1"/>
</dbReference>
<reference evidence="5" key="1">
    <citation type="submission" date="2023-03" db="EMBL/GenBank/DDBJ databases">
        <title>Massive genome expansion in bonnet fungi (Mycena s.s.) driven by repeated elements and novel gene families across ecological guilds.</title>
        <authorList>
            <consortium name="Lawrence Berkeley National Laboratory"/>
            <person name="Harder C.B."/>
            <person name="Miyauchi S."/>
            <person name="Viragh M."/>
            <person name="Kuo A."/>
            <person name="Thoen E."/>
            <person name="Andreopoulos B."/>
            <person name="Lu D."/>
            <person name="Skrede I."/>
            <person name="Drula E."/>
            <person name="Henrissat B."/>
            <person name="Morin E."/>
            <person name="Kohler A."/>
            <person name="Barry K."/>
            <person name="LaButti K."/>
            <person name="Morin E."/>
            <person name="Salamov A."/>
            <person name="Lipzen A."/>
            <person name="Mereny Z."/>
            <person name="Hegedus B."/>
            <person name="Baldrian P."/>
            <person name="Stursova M."/>
            <person name="Weitz H."/>
            <person name="Taylor A."/>
            <person name="Grigoriev I.V."/>
            <person name="Nagy L.G."/>
            <person name="Martin F."/>
            <person name="Kauserud H."/>
        </authorList>
    </citation>
    <scope>NUCLEOTIDE SEQUENCE</scope>
    <source>
        <strain evidence="5">CBHHK002</strain>
    </source>
</reference>
<dbReference type="GO" id="GO:0020037">
    <property type="term" value="F:heme binding"/>
    <property type="evidence" value="ECO:0007669"/>
    <property type="project" value="InterPro"/>
</dbReference>